<protein>
    <submittedName>
        <fullName evidence="2">Uncharacterized protein</fullName>
    </submittedName>
</protein>
<keyword evidence="3" id="KW-1185">Reference proteome</keyword>
<name>M0MYM0_9EURY</name>
<gene>
    <name evidence="2" type="ORF">C450_16815</name>
</gene>
<reference evidence="2 3" key="1">
    <citation type="journal article" date="2014" name="PLoS Genet.">
        <title>Phylogenetically driven sequencing of extremely halophilic archaea reveals strategies for static and dynamic osmo-response.</title>
        <authorList>
            <person name="Becker E.A."/>
            <person name="Seitzer P.M."/>
            <person name="Tritt A."/>
            <person name="Larsen D."/>
            <person name="Krusor M."/>
            <person name="Yao A.I."/>
            <person name="Wu D."/>
            <person name="Madern D."/>
            <person name="Eisen J.A."/>
            <person name="Darling A.E."/>
            <person name="Facciotti M.T."/>
        </authorList>
    </citation>
    <scope>NUCLEOTIDE SEQUENCE [LARGE SCALE GENOMIC DNA]</scope>
    <source>
        <strain evidence="2 3">DSM 8989</strain>
    </source>
</reference>
<accession>M0MYM0</accession>
<feature type="transmembrane region" description="Helical" evidence="1">
    <location>
        <begin position="37"/>
        <end position="64"/>
    </location>
</feature>
<proteinExistence type="predicted"/>
<evidence type="ECO:0000313" key="3">
    <source>
        <dbReference type="Proteomes" id="UP000011625"/>
    </source>
</evidence>
<dbReference type="EMBL" id="AOME01000076">
    <property type="protein sequence ID" value="EMA49954.1"/>
    <property type="molecule type" value="Genomic_DNA"/>
</dbReference>
<keyword evidence="1" id="KW-1133">Transmembrane helix</keyword>
<dbReference type="AlphaFoldDB" id="M0MYM0"/>
<evidence type="ECO:0000256" key="1">
    <source>
        <dbReference type="SAM" id="Phobius"/>
    </source>
</evidence>
<organism evidence="2 3">
    <name type="scientific">Halococcus salifodinae DSM 8989</name>
    <dbReference type="NCBI Taxonomy" id="1227456"/>
    <lineage>
        <taxon>Archaea</taxon>
        <taxon>Methanobacteriati</taxon>
        <taxon>Methanobacteriota</taxon>
        <taxon>Stenosarchaea group</taxon>
        <taxon>Halobacteria</taxon>
        <taxon>Halobacteriales</taxon>
        <taxon>Halococcaceae</taxon>
        <taxon>Halococcus</taxon>
    </lineage>
</organism>
<dbReference type="RefSeq" id="WP_005045376.1">
    <property type="nucleotide sequence ID" value="NZ_AOME01000076.1"/>
</dbReference>
<dbReference type="OrthoDB" id="382360at2157"/>
<dbReference type="Proteomes" id="UP000011625">
    <property type="component" value="Unassembled WGS sequence"/>
</dbReference>
<keyword evidence="1" id="KW-0812">Transmembrane</keyword>
<keyword evidence="1" id="KW-0472">Membrane</keyword>
<sequence length="129" mass="14145">MADEIASEKTGQSSVDEDLASHSSRLQKARLAAHQQFYAFVFQILLFITMVFVPIATLLFIGLIDTFVPSIPVVAFSPLSIQMGGEGIRVTKFVMASAVVRVGERLWVLNSKGWPEAASFGDTETHDQN</sequence>
<evidence type="ECO:0000313" key="2">
    <source>
        <dbReference type="EMBL" id="EMA49954.1"/>
    </source>
</evidence>
<comment type="caution">
    <text evidence="2">The sequence shown here is derived from an EMBL/GenBank/DDBJ whole genome shotgun (WGS) entry which is preliminary data.</text>
</comment>